<dbReference type="Proteomes" id="UP000000657">
    <property type="component" value="Chromosome"/>
</dbReference>
<evidence type="ECO:0000313" key="3">
    <source>
        <dbReference type="Proteomes" id="UP000000657"/>
    </source>
</evidence>
<evidence type="ECO:0000313" key="2">
    <source>
        <dbReference type="EMBL" id="CAJ63319.1"/>
    </source>
</evidence>
<feature type="region of interest" description="Disordered" evidence="1">
    <location>
        <begin position="78"/>
        <end position="165"/>
    </location>
</feature>
<dbReference type="EMBL" id="CT573213">
    <property type="protein sequence ID" value="CAJ63319.1"/>
    <property type="molecule type" value="Genomic_DNA"/>
</dbReference>
<dbReference type="HOGENOM" id="CLU_1459289_0_0_11"/>
<proteinExistence type="predicted"/>
<name>Q0RGR7_FRAAA</name>
<accession>Q0RGR7</accession>
<evidence type="ECO:0000256" key="1">
    <source>
        <dbReference type="SAM" id="MobiDB-lite"/>
    </source>
</evidence>
<reference evidence="2 3" key="1">
    <citation type="journal article" date="2007" name="Genome Res.">
        <title>Genome characteristics of facultatively symbiotic Frankia sp. strains reflect host range and host plant biogeography.</title>
        <authorList>
            <person name="Normand P."/>
            <person name="Lapierre P."/>
            <person name="Tisa L.S."/>
            <person name="Gogarten J.P."/>
            <person name="Alloisio N."/>
            <person name="Bagnarol E."/>
            <person name="Bassi C.A."/>
            <person name="Berry A.M."/>
            <person name="Bickhart D.M."/>
            <person name="Choisne N."/>
            <person name="Couloux A."/>
            <person name="Cournoyer B."/>
            <person name="Cruveiller S."/>
            <person name="Daubin V."/>
            <person name="Demange N."/>
            <person name="Francino M.P."/>
            <person name="Goltsman E."/>
            <person name="Huang Y."/>
            <person name="Kopp O.R."/>
            <person name="Labarre L."/>
            <person name="Lapidus A."/>
            <person name="Lavire C."/>
            <person name="Marechal J."/>
            <person name="Martinez M."/>
            <person name="Mastronunzio J.E."/>
            <person name="Mullin B.C."/>
            <person name="Niemann J."/>
            <person name="Pujic P."/>
            <person name="Rawnsley T."/>
            <person name="Rouy Z."/>
            <person name="Schenowitz C."/>
            <person name="Sellstedt A."/>
            <person name="Tavares F."/>
            <person name="Tomkins J.P."/>
            <person name="Vallenet D."/>
            <person name="Valverde C."/>
            <person name="Wall L.G."/>
            <person name="Wang Y."/>
            <person name="Medigue C."/>
            <person name="Benson D.R."/>
        </authorList>
    </citation>
    <scope>NUCLEOTIDE SEQUENCE [LARGE SCALE GENOMIC DNA]</scope>
    <source>
        <strain evidence="3">DSM 45986 / CECT 9034 / ACN14a</strain>
    </source>
</reference>
<dbReference type="KEGG" id="fal:FRAAL4677"/>
<organism evidence="2 3">
    <name type="scientific">Frankia alni (strain DSM 45986 / CECT 9034 / ACN14a)</name>
    <dbReference type="NCBI Taxonomy" id="326424"/>
    <lineage>
        <taxon>Bacteria</taxon>
        <taxon>Bacillati</taxon>
        <taxon>Actinomycetota</taxon>
        <taxon>Actinomycetes</taxon>
        <taxon>Frankiales</taxon>
        <taxon>Frankiaceae</taxon>
        <taxon>Frankia</taxon>
    </lineage>
</organism>
<sequence>MRCWLLIGWAHVGPGLLQAMHEAGQAGSTSSVEQSISAGGTGQLKAADDICTTVHVPVSHAEPESAGVPVAPAEVPAEQRAGDEGAPSLTVSPQRRFDQGTVEVVVPTTDPPESDPLAADPPAVGSSDPDGPDLEQSRTRPGRPRRPGPDHAATIAGRAPQADRGLVGRLAGRALPWRHPRVLVA</sequence>
<keyword evidence="3" id="KW-1185">Reference proteome</keyword>
<dbReference type="AlphaFoldDB" id="Q0RGR7"/>
<gene>
    <name evidence="2" type="ordered locus">FRAAL4677</name>
</gene>
<dbReference type="STRING" id="326424.FRAAL4677"/>
<protein>
    <submittedName>
        <fullName evidence="2">Uncharacterized protein</fullName>
    </submittedName>
</protein>